<name>A0A0L0NPJ3_CANAR</name>
<reference evidence="3" key="1">
    <citation type="journal article" date="2015" name="BMC Genomics">
        <title>Draft genome of a commonly misdiagnosed multidrug resistant pathogen Candida auris.</title>
        <authorList>
            <person name="Chatterjee S."/>
            <person name="Alampalli S.V."/>
            <person name="Nageshan R.K."/>
            <person name="Chettiar S.T."/>
            <person name="Joshi S."/>
            <person name="Tatu U.S."/>
        </authorList>
    </citation>
    <scope>NUCLEOTIDE SEQUENCE [LARGE SCALE GENOMIC DNA]</scope>
    <source>
        <strain evidence="3">6684</strain>
    </source>
</reference>
<evidence type="ECO:0000313" key="2">
    <source>
        <dbReference type="EMBL" id="KND95978.1"/>
    </source>
</evidence>
<proteinExistence type="predicted"/>
<dbReference type="VEuPathDB" id="FungiDB:QG37_07690"/>
<comment type="caution">
    <text evidence="2">The sequence shown here is derived from an EMBL/GenBank/DDBJ whole genome shotgun (WGS) entry which is preliminary data.</text>
</comment>
<sequence length="86" mass="9259">MAAKPSVGSYPPNALPKVGRIRESGGGCDGSSLQNHAFKGPTSRLVGVWMIGGQMPCFSHRAVRARNSRDRPTEKKKKKKKNQAGP</sequence>
<dbReference type="Proteomes" id="UP000037122">
    <property type="component" value="Unassembled WGS sequence"/>
</dbReference>
<dbReference type="AlphaFoldDB" id="A0A0L0NPJ3"/>
<organism evidence="2 3">
    <name type="scientific">Candidozyma auris</name>
    <name type="common">Yeast</name>
    <name type="synonym">Candida auris</name>
    <dbReference type="NCBI Taxonomy" id="498019"/>
    <lineage>
        <taxon>Eukaryota</taxon>
        <taxon>Fungi</taxon>
        <taxon>Dikarya</taxon>
        <taxon>Ascomycota</taxon>
        <taxon>Saccharomycotina</taxon>
        <taxon>Pichiomycetes</taxon>
        <taxon>Metschnikowiaceae</taxon>
        <taxon>Candidozyma</taxon>
    </lineage>
</organism>
<feature type="region of interest" description="Disordered" evidence="1">
    <location>
        <begin position="60"/>
        <end position="86"/>
    </location>
</feature>
<feature type="region of interest" description="Disordered" evidence="1">
    <location>
        <begin position="1"/>
        <end position="37"/>
    </location>
</feature>
<gene>
    <name evidence="2" type="ORF">QG37_07690</name>
</gene>
<evidence type="ECO:0000313" key="3">
    <source>
        <dbReference type="Proteomes" id="UP000037122"/>
    </source>
</evidence>
<dbReference type="EMBL" id="LGST01000062">
    <property type="protein sequence ID" value="KND95978.1"/>
    <property type="molecule type" value="Genomic_DNA"/>
</dbReference>
<accession>A0A0L0NPJ3</accession>
<feature type="compositionally biased region" description="Basic residues" evidence="1">
    <location>
        <begin position="74"/>
        <end position="86"/>
    </location>
</feature>
<evidence type="ECO:0000256" key="1">
    <source>
        <dbReference type="SAM" id="MobiDB-lite"/>
    </source>
</evidence>
<protein>
    <submittedName>
        <fullName evidence="2">Uncharacterized protein</fullName>
    </submittedName>
</protein>